<accession>A0A1F7I6W2</accession>
<dbReference type="InterPro" id="IPR050638">
    <property type="entry name" value="AA-Vitamin_Transporters"/>
</dbReference>
<feature type="transmembrane region" description="Helical" evidence="6">
    <location>
        <begin position="181"/>
        <end position="200"/>
    </location>
</feature>
<feature type="domain" description="EamA" evidence="7">
    <location>
        <begin position="6"/>
        <end position="135"/>
    </location>
</feature>
<evidence type="ECO:0000256" key="2">
    <source>
        <dbReference type="ARBA" id="ARBA00022475"/>
    </source>
</evidence>
<feature type="transmembrane region" description="Helical" evidence="6">
    <location>
        <begin position="121"/>
        <end position="140"/>
    </location>
</feature>
<feature type="transmembrane region" description="Helical" evidence="6">
    <location>
        <begin position="7"/>
        <end position="29"/>
    </location>
</feature>
<dbReference type="STRING" id="1802055.A3A74_05665"/>
<keyword evidence="4 6" id="KW-1133">Transmembrane helix</keyword>
<reference evidence="8 9" key="1">
    <citation type="journal article" date="2016" name="Nat. Commun.">
        <title>Thousands of microbial genomes shed light on interconnected biogeochemical processes in an aquifer system.</title>
        <authorList>
            <person name="Anantharaman K."/>
            <person name="Brown C.T."/>
            <person name="Hug L.A."/>
            <person name="Sharon I."/>
            <person name="Castelle C.J."/>
            <person name="Probst A.J."/>
            <person name="Thomas B.C."/>
            <person name="Singh A."/>
            <person name="Wilkins M.J."/>
            <person name="Karaoz U."/>
            <person name="Brodie E.L."/>
            <person name="Williams K.H."/>
            <person name="Hubbard S.S."/>
            <person name="Banfield J.F."/>
        </authorList>
    </citation>
    <scope>NUCLEOTIDE SEQUENCE [LARGE SCALE GENOMIC DNA]</scope>
</reference>
<keyword evidence="3 6" id="KW-0812">Transmembrane</keyword>
<evidence type="ECO:0000313" key="8">
    <source>
        <dbReference type="EMBL" id="OGK39083.1"/>
    </source>
</evidence>
<feature type="transmembrane region" description="Helical" evidence="6">
    <location>
        <begin position="66"/>
        <end position="85"/>
    </location>
</feature>
<feature type="transmembrane region" description="Helical" evidence="6">
    <location>
        <begin position="91"/>
        <end position="114"/>
    </location>
</feature>
<dbReference type="InterPro" id="IPR037185">
    <property type="entry name" value="EmrE-like"/>
</dbReference>
<comment type="caution">
    <text evidence="8">The sequence shown here is derived from an EMBL/GenBank/DDBJ whole genome shotgun (WGS) entry which is preliminary data.</text>
</comment>
<evidence type="ECO:0000256" key="1">
    <source>
        <dbReference type="ARBA" id="ARBA00004651"/>
    </source>
</evidence>
<evidence type="ECO:0000313" key="9">
    <source>
        <dbReference type="Proteomes" id="UP000179270"/>
    </source>
</evidence>
<evidence type="ECO:0000256" key="5">
    <source>
        <dbReference type="ARBA" id="ARBA00023136"/>
    </source>
</evidence>
<evidence type="ECO:0000256" key="4">
    <source>
        <dbReference type="ARBA" id="ARBA00022989"/>
    </source>
</evidence>
<name>A0A1F7I6W2_9BACT</name>
<gene>
    <name evidence="8" type="ORF">A3A74_05665</name>
</gene>
<feature type="domain" description="EamA" evidence="7">
    <location>
        <begin position="151"/>
        <end position="289"/>
    </location>
</feature>
<evidence type="ECO:0000256" key="3">
    <source>
        <dbReference type="ARBA" id="ARBA00022692"/>
    </source>
</evidence>
<dbReference type="Pfam" id="PF00892">
    <property type="entry name" value="EamA"/>
    <property type="match status" value="2"/>
</dbReference>
<keyword evidence="5 6" id="KW-0472">Membrane</keyword>
<dbReference type="EMBL" id="MGAF01000058">
    <property type="protein sequence ID" value="OGK39083.1"/>
    <property type="molecule type" value="Genomic_DNA"/>
</dbReference>
<feature type="transmembrane region" description="Helical" evidence="6">
    <location>
        <begin position="246"/>
        <end position="266"/>
    </location>
</feature>
<dbReference type="PANTHER" id="PTHR32322:SF18">
    <property type="entry name" value="S-ADENOSYLMETHIONINE_S-ADENOSYLHOMOCYSTEINE TRANSPORTER"/>
    <property type="match status" value="1"/>
</dbReference>
<feature type="transmembrane region" description="Helical" evidence="6">
    <location>
        <begin position="152"/>
        <end position="169"/>
    </location>
</feature>
<evidence type="ECO:0000259" key="7">
    <source>
        <dbReference type="Pfam" id="PF00892"/>
    </source>
</evidence>
<dbReference type="Proteomes" id="UP000179270">
    <property type="component" value="Unassembled WGS sequence"/>
</dbReference>
<feature type="transmembrane region" description="Helical" evidence="6">
    <location>
        <begin position="206"/>
        <end position="234"/>
    </location>
</feature>
<comment type="subcellular location">
    <subcellularLocation>
        <location evidence="1">Cell membrane</location>
        <topology evidence="1">Multi-pass membrane protein</topology>
    </subcellularLocation>
</comment>
<proteinExistence type="predicted"/>
<organism evidence="8 9">
    <name type="scientific">Candidatus Roizmanbacteria bacterium RIFCSPLOWO2_01_FULL_35_13</name>
    <dbReference type="NCBI Taxonomy" id="1802055"/>
    <lineage>
        <taxon>Bacteria</taxon>
        <taxon>Candidatus Roizmaniibacteriota</taxon>
    </lineage>
</organism>
<dbReference type="PANTHER" id="PTHR32322">
    <property type="entry name" value="INNER MEMBRANE TRANSPORTER"/>
    <property type="match status" value="1"/>
</dbReference>
<sequence>MSNKTKAILVILFGSIFGGAASPVIKIAIQEIPPFSFSFIRFFIASVFLLPMFIKQKPKFDSDFRKLILLSLLPTINIGLFAIGVKLTTASIAQMLYAGVPIIVGLIGYFLFGYRMKIQRWIYISLGLFGVLLVTILPLIQKNVPFTGDLKGNLLIILGVMCWSLYAVLSKQYQKKYNPLVITSLFFFTATIVFFFLSFFEFSLAYPWWLALDTGSLVSILYVSLFATVGVYMLNQYSYKYANPVIGSFSLYLLPVFAYFSAYILLGEKLTAGLFIGTVIVFISIALTTYAK</sequence>
<keyword evidence="2" id="KW-1003">Cell membrane</keyword>
<feature type="transmembrane region" description="Helical" evidence="6">
    <location>
        <begin position="272"/>
        <end position="291"/>
    </location>
</feature>
<dbReference type="AlphaFoldDB" id="A0A1F7I6W2"/>
<dbReference type="SUPFAM" id="SSF103481">
    <property type="entry name" value="Multidrug resistance efflux transporter EmrE"/>
    <property type="match status" value="2"/>
</dbReference>
<protein>
    <recommendedName>
        <fullName evidence="7">EamA domain-containing protein</fullName>
    </recommendedName>
</protein>
<feature type="transmembrane region" description="Helical" evidence="6">
    <location>
        <begin position="35"/>
        <end position="54"/>
    </location>
</feature>
<evidence type="ECO:0000256" key="6">
    <source>
        <dbReference type="SAM" id="Phobius"/>
    </source>
</evidence>
<dbReference type="GO" id="GO:0005886">
    <property type="term" value="C:plasma membrane"/>
    <property type="evidence" value="ECO:0007669"/>
    <property type="project" value="UniProtKB-SubCell"/>
</dbReference>
<dbReference type="InterPro" id="IPR000620">
    <property type="entry name" value="EamA_dom"/>
</dbReference>